<organism evidence="1 2">
    <name type="scientific">Bonamia ostreae</name>
    <dbReference type="NCBI Taxonomy" id="126728"/>
    <lineage>
        <taxon>Eukaryota</taxon>
        <taxon>Sar</taxon>
        <taxon>Rhizaria</taxon>
        <taxon>Endomyxa</taxon>
        <taxon>Ascetosporea</taxon>
        <taxon>Haplosporida</taxon>
        <taxon>Bonamia</taxon>
    </lineage>
</organism>
<accession>A0ABV2AFJ7</accession>
<gene>
    <name evidence="1" type="ORF">MHBO_000420</name>
</gene>
<dbReference type="EMBL" id="JBDODL010000064">
    <property type="protein sequence ID" value="MES1918453.1"/>
    <property type="molecule type" value="Genomic_DNA"/>
</dbReference>
<proteinExistence type="predicted"/>
<reference evidence="1 2" key="1">
    <citation type="journal article" date="2024" name="BMC Biol.">
        <title>Comparative genomics of Ascetosporea gives new insight into the evolutionary basis for animal parasitism in Rhizaria.</title>
        <authorList>
            <person name="Hiltunen Thoren M."/>
            <person name="Onut-Brannstrom I."/>
            <person name="Alfjorden A."/>
            <person name="Peckova H."/>
            <person name="Swords F."/>
            <person name="Hooper C."/>
            <person name="Holzer A.S."/>
            <person name="Bass D."/>
            <person name="Burki F."/>
        </authorList>
    </citation>
    <scope>NUCLEOTIDE SEQUENCE [LARGE SCALE GENOMIC DNA]</scope>
    <source>
        <strain evidence="1">20-A016</strain>
    </source>
</reference>
<name>A0ABV2AFJ7_9EUKA</name>
<protein>
    <submittedName>
        <fullName evidence="1">Uncharacterized protein</fullName>
    </submittedName>
</protein>
<evidence type="ECO:0000313" key="1">
    <source>
        <dbReference type="EMBL" id="MES1918453.1"/>
    </source>
</evidence>
<keyword evidence="2" id="KW-1185">Reference proteome</keyword>
<dbReference type="Proteomes" id="UP001439008">
    <property type="component" value="Unassembled WGS sequence"/>
</dbReference>
<sequence>MATFCWSTALWVACEPSLWNENSENTTLSPFCNFARNLKIEDVFASFDDGAESFHPGNDRELHFVVDGV</sequence>
<comment type="caution">
    <text evidence="1">The sequence shown here is derived from an EMBL/GenBank/DDBJ whole genome shotgun (WGS) entry which is preliminary data.</text>
</comment>
<evidence type="ECO:0000313" key="2">
    <source>
        <dbReference type="Proteomes" id="UP001439008"/>
    </source>
</evidence>